<feature type="transmembrane region" description="Helical" evidence="5">
    <location>
        <begin position="196"/>
        <end position="219"/>
    </location>
</feature>
<feature type="transmembrane region" description="Helical" evidence="5">
    <location>
        <begin position="431"/>
        <end position="449"/>
    </location>
</feature>
<keyword evidence="3 5" id="KW-1133">Transmembrane helix</keyword>
<evidence type="ECO:0000256" key="5">
    <source>
        <dbReference type="SAM" id="Phobius"/>
    </source>
</evidence>
<feature type="transmembrane region" description="Helical" evidence="5">
    <location>
        <begin position="367"/>
        <end position="390"/>
    </location>
</feature>
<feature type="transmembrane region" description="Helical" evidence="5">
    <location>
        <begin position="402"/>
        <end position="425"/>
    </location>
</feature>
<feature type="transmembrane region" description="Helical" evidence="5">
    <location>
        <begin position="53"/>
        <end position="78"/>
    </location>
</feature>
<keyword evidence="4 5" id="KW-0472">Membrane</keyword>
<feature type="transmembrane region" description="Helical" evidence="5">
    <location>
        <begin position="343"/>
        <end position="361"/>
    </location>
</feature>
<feature type="transmembrane region" description="Helical" evidence="5">
    <location>
        <begin position="135"/>
        <end position="153"/>
    </location>
</feature>
<keyword evidence="7" id="KW-1185">Reference proteome</keyword>
<evidence type="ECO:0000256" key="1">
    <source>
        <dbReference type="ARBA" id="ARBA00004141"/>
    </source>
</evidence>
<dbReference type="InterPro" id="IPR002293">
    <property type="entry name" value="AA/rel_permease1"/>
</dbReference>
<dbReference type="PANTHER" id="PTHR11785:SF512">
    <property type="entry name" value="SOBREMESA, ISOFORM B"/>
    <property type="match status" value="1"/>
</dbReference>
<evidence type="ECO:0000256" key="2">
    <source>
        <dbReference type="ARBA" id="ARBA00022692"/>
    </source>
</evidence>
<feature type="transmembrane region" description="Helical" evidence="5">
    <location>
        <begin position="20"/>
        <end position="46"/>
    </location>
</feature>
<keyword evidence="2 5" id="KW-0812">Transmembrane</keyword>
<comment type="subcellular location">
    <subcellularLocation>
        <location evidence="1">Membrane</location>
        <topology evidence="1">Multi-pass membrane protein</topology>
    </subcellularLocation>
</comment>
<feature type="transmembrane region" description="Helical" evidence="5">
    <location>
        <begin position="98"/>
        <end position="123"/>
    </location>
</feature>
<dbReference type="RefSeq" id="WP_204719196.1">
    <property type="nucleotide sequence ID" value="NZ_JACSNR010000001.1"/>
</dbReference>
<gene>
    <name evidence="6" type="ORF">H9X81_00460</name>
</gene>
<dbReference type="Proteomes" id="UP000724149">
    <property type="component" value="Unassembled WGS sequence"/>
</dbReference>
<proteinExistence type="predicted"/>
<evidence type="ECO:0000313" key="6">
    <source>
        <dbReference type="EMBL" id="MBM6922165.1"/>
    </source>
</evidence>
<dbReference type="Pfam" id="PF13520">
    <property type="entry name" value="AA_permease_2"/>
    <property type="match status" value="1"/>
</dbReference>
<evidence type="ECO:0000256" key="3">
    <source>
        <dbReference type="ARBA" id="ARBA00022989"/>
    </source>
</evidence>
<organism evidence="6 7">
    <name type="scientific">Hydrogenoanaerobacterium saccharovorans</name>
    <dbReference type="NCBI Taxonomy" id="474960"/>
    <lineage>
        <taxon>Bacteria</taxon>
        <taxon>Bacillati</taxon>
        <taxon>Bacillota</taxon>
        <taxon>Clostridia</taxon>
        <taxon>Eubacteriales</taxon>
        <taxon>Oscillospiraceae</taxon>
        <taxon>Hydrogenoanaerobacterium</taxon>
    </lineage>
</organism>
<dbReference type="EMBL" id="JACSNR010000001">
    <property type="protein sequence ID" value="MBM6922165.1"/>
    <property type="molecule type" value="Genomic_DNA"/>
</dbReference>
<feature type="transmembrane region" description="Helical" evidence="5">
    <location>
        <begin position="165"/>
        <end position="184"/>
    </location>
</feature>
<feature type="transmembrane region" description="Helical" evidence="5">
    <location>
        <begin position="239"/>
        <end position="259"/>
    </location>
</feature>
<dbReference type="PIRSF" id="PIRSF006060">
    <property type="entry name" value="AA_transporter"/>
    <property type="match status" value="1"/>
</dbReference>
<comment type="caution">
    <text evidence="6">The sequence shown here is derived from an EMBL/GenBank/DDBJ whole genome shotgun (WGS) entry which is preliminary data.</text>
</comment>
<protein>
    <submittedName>
        <fullName evidence="6">Amino acid permease</fullName>
    </submittedName>
</protein>
<name>A0ABS2GI74_9FIRM</name>
<dbReference type="InterPro" id="IPR050598">
    <property type="entry name" value="AminoAcid_Transporter"/>
</dbReference>
<evidence type="ECO:0000256" key="4">
    <source>
        <dbReference type="ARBA" id="ARBA00023136"/>
    </source>
</evidence>
<dbReference type="Gene3D" id="1.20.1740.10">
    <property type="entry name" value="Amino acid/polyamine transporter I"/>
    <property type="match status" value="1"/>
</dbReference>
<evidence type="ECO:0000313" key="7">
    <source>
        <dbReference type="Proteomes" id="UP000724149"/>
    </source>
</evidence>
<sequence length="457" mass="49446">MATQTTGLTSDATEFSRDVTLFGGISILAGIMIGSGVFYLGSYVLIRSGMSMGLALIVWIVGGLVTLLSGLCYAELGTMMPKAGGGYVYLREAFGERVAYMSGMSTFIIGSSGSIAGLAIALPQALTSIFPMTELQCKLFAVLMVVLLTAVNYRGVKFGAAIQNVFMIGKLIPLVLIIICGIAMGQQTPDLTPVPAGGASIGEILSMVAFGVVATLWAFEGWTNLNTISEEIQEPRKNIPRAIIISILAVTALYVLFNFSIYRVLSFEDISAHIAAGDYFLGTAAANTLFGHYGKIFVAIAMAVAIFGALNGSVMVFPRTYYAMAKDGMFFPSFTKLHPKYHTPTGAIIASMIVSCLLIFANNLDQITSLVVFSGMIFKSLTFASVIVLRKKYPDMNRPYKVWFYPFSVYLIVLIMIGLCLNTLLEDPRTSLIGLIVPLFGLAVYEFQLRRKKKASR</sequence>
<feature type="transmembrane region" description="Helical" evidence="5">
    <location>
        <begin position="296"/>
        <end position="322"/>
    </location>
</feature>
<dbReference type="PANTHER" id="PTHR11785">
    <property type="entry name" value="AMINO ACID TRANSPORTER"/>
    <property type="match status" value="1"/>
</dbReference>
<accession>A0ABS2GI74</accession>
<reference evidence="6 7" key="1">
    <citation type="journal article" date="2021" name="Sci. Rep.">
        <title>The distribution of antibiotic resistance genes in chicken gut microbiota commensals.</title>
        <authorList>
            <person name="Juricova H."/>
            <person name="Matiasovicova J."/>
            <person name="Kubasova T."/>
            <person name="Cejkova D."/>
            <person name="Rychlik I."/>
        </authorList>
    </citation>
    <scope>NUCLEOTIDE SEQUENCE [LARGE SCALE GENOMIC DNA]</scope>
    <source>
        <strain evidence="6 7">An564</strain>
    </source>
</reference>